<accession>A0A4R1QZL2</accession>
<keyword evidence="2" id="KW-1185">Reference proteome</keyword>
<dbReference type="STRING" id="1469948.GCA_000732725_01407"/>
<proteinExistence type="predicted"/>
<organism evidence="1 2">
    <name type="scientific">Kineothrix alysoides</name>
    <dbReference type="NCBI Taxonomy" id="1469948"/>
    <lineage>
        <taxon>Bacteria</taxon>
        <taxon>Bacillati</taxon>
        <taxon>Bacillota</taxon>
        <taxon>Clostridia</taxon>
        <taxon>Lachnospirales</taxon>
        <taxon>Lachnospiraceae</taxon>
        <taxon>Kineothrix</taxon>
    </lineage>
</organism>
<dbReference type="AlphaFoldDB" id="A0A4R1QZL2"/>
<name>A0A4R1QZL2_9FIRM</name>
<evidence type="ECO:0000313" key="2">
    <source>
        <dbReference type="Proteomes" id="UP000295718"/>
    </source>
</evidence>
<comment type="caution">
    <text evidence="1">The sequence shown here is derived from an EMBL/GenBank/DDBJ whole genome shotgun (WGS) entry which is preliminary data.</text>
</comment>
<dbReference type="Proteomes" id="UP000295718">
    <property type="component" value="Unassembled WGS sequence"/>
</dbReference>
<evidence type="ECO:0000313" key="1">
    <source>
        <dbReference type="EMBL" id="TCL58430.1"/>
    </source>
</evidence>
<gene>
    <name evidence="1" type="ORF">EDD76_10683</name>
</gene>
<reference evidence="1 2" key="1">
    <citation type="submission" date="2019-03" db="EMBL/GenBank/DDBJ databases">
        <title>Genomic Encyclopedia of Type Strains, Phase IV (KMG-IV): sequencing the most valuable type-strain genomes for metagenomic binning, comparative biology and taxonomic classification.</title>
        <authorList>
            <person name="Goeker M."/>
        </authorList>
    </citation>
    <scope>NUCLEOTIDE SEQUENCE [LARGE SCALE GENOMIC DNA]</scope>
    <source>
        <strain evidence="1 2">DSM 100556</strain>
    </source>
</reference>
<dbReference type="EMBL" id="SLUO01000006">
    <property type="protein sequence ID" value="TCL58430.1"/>
    <property type="molecule type" value="Genomic_DNA"/>
</dbReference>
<sequence>MTNEHVKSMLIVRLKIYELIKLGKEEEIMTNKYAFNKDSNLQLNSRFNGIASGDRNN</sequence>
<protein>
    <submittedName>
        <fullName evidence="1">Uncharacterized protein</fullName>
    </submittedName>
</protein>